<dbReference type="InterPro" id="IPR016169">
    <property type="entry name" value="FAD-bd_PCMH_sub2"/>
</dbReference>
<dbReference type="SUPFAM" id="SSF55447">
    <property type="entry name" value="CO dehydrogenase flavoprotein C-terminal domain-like"/>
    <property type="match status" value="1"/>
</dbReference>
<gene>
    <name evidence="3" type="ORF">ACFOSH_37605</name>
</gene>
<feature type="domain" description="FAD-binding PCMH-type" evidence="2">
    <location>
        <begin position="1"/>
        <end position="220"/>
    </location>
</feature>
<dbReference type="Pfam" id="PF03450">
    <property type="entry name" value="CO_deh_flav_C"/>
    <property type="match status" value="1"/>
</dbReference>
<name>A0ABV7P7Z8_9PSEU</name>
<dbReference type="InterPro" id="IPR005107">
    <property type="entry name" value="CO_DH_flav_C"/>
</dbReference>
<dbReference type="Proteomes" id="UP001595645">
    <property type="component" value="Unassembled WGS sequence"/>
</dbReference>
<dbReference type="PANTHER" id="PTHR42659:SF1">
    <property type="entry name" value="OXIDOREDUCTASE"/>
    <property type="match status" value="1"/>
</dbReference>
<dbReference type="InterPro" id="IPR051312">
    <property type="entry name" value="Diverse_Substr_Oxidored"/>
</dbReference>
<comment type="caution">
    <text evidence="3">The sequence shown here is derived from an EMBL/GenBank/DDBJ whole genome shotgun (WGS) entry which is preliminary data.</text>
</comment>
<protein>
    <submittedName>
        <fullName evidence="3">FAD binding domain-containing protein</fullName>
    </submittedName>
</protein>
<sequence length="326" mass="35201">MRPYDFALTYSVAEALDRAAAPNSAYLAGGTTLVDLMKLEVLTPSRVVDINRLPLTGVWTDRQRLHIAALERMSDVAAHPLVVSRYPLLAEALLASASPQLRTMASIGGNLLQRSRCGYFRDIATPCNKRTPGSGCPAIKGANRTHAVLGTSDSCVSTHPSDLAVALVALDASVRLTGRDGSREVRLAEFYRLPGTTPHLENELRPGELVTDVTIPQLGWANRSTYVKVRDRASYEFALASVAAALSVRDGVVRDVRLAAGGVGTRPWRLTAVEDALRGRPPRLDVVEKAAALATEGARPLTHNGFKVPLLRRTVTRALMKLADRP</sequence>
<evidence type="ECO:0000313" key="3">
    <source>
        <dbReference type="EMBL" id="MFC3455183.1"/>
    </source>
</evidence>
<dbReference type="Gene3D" id="3.30.43.10">
    <property type="entry name" value="Uridine Diphospho-n-acetylenolpyruvylglucosamine Reductase, domain 2"/>
    <property type="match status" value="1"/>
</dbReference>
<dbReference type="PROSITE" id="PS51387">
    <property type="entry name" value="FAD_PCMH"/>
    <property type="match status" value="1"/>
</dbReference>
<keyword evidence="4" id="KW-1185">Reference proteome</keyword>
<dbReference type="InterPro" id="IPR016166">
    <property type="entry name" value="FAD-bd_PCMH"/>
</dbReference>
<dbReference type="Gene3D" id="3.30.390.50">
    <property type="entry name" value="CO dehydrogenase flavoprotein, C-terminal domain"/>
    <property type="match status" value="1"/>
</dbReference>
<dbReference type="SUPFAM" id="SSF56176">
    <property type="entry name" value="FAD-binding/transporter-associated domain-like"/>
    <property type="match status" value="1"/>
</dbReference>
<dbReference type="InterPro" id="IPR016167">
    <property type="entry name" value="FAD-bd_PCMH_sub1"/>
</dbReference>
<dbReference type="InterPro" id="IPR036318">
    <property type="entry name" value="FAD-bd_PCMH-like_sf"/>
</dbReference>
<reference evidence="4" key="1">
    <citation type="journal article" date="2019" name="Int. J. Syst. Evol. Microbiol.">
        <title>The Global Catalogue of Microorganisms (GCM) 10K type strain sequencing project: providing services to taxonomists for standard genome sequencing and annotation.</title>
        <authorList>
            <consortium name="The Broad Institute Genomics Platform"/>
            <consortium name="The Broad Institute Genome Sequencing Center for Infectious Disease"/>
            <person name="Wu L."/>
            <person name="Ma J."/>
        </authorList>
    </citation>
    <scope>NUCLEOTIDE SEQUENCE [LARGE SCALE GENOMIC DNA]</scope>
    <source>
        <strain evidence="4">CGMCC 4.7676</strain>
    </source>
</reference>
<dbReference type="EMBL" id="JBHRWK010000081">
    <property type="protein sequence ID" value="MFC3455183.1"/>
    <property type="molecule type" value="Genomic_DNA"/>
</dbReference>
<accession>A0ABV7P7Z8</accession>
<proteinExistence type="predicted"/>
<dbReference type="SMART" id="SM01092">
    <property type="entry name" value="CO_deh_flav_C"/>
    <property type="match status" value="1"/>
</dbReference>
<dbReference type="RefSeq" id="WP_378245382.1">
    <property type="nucleotide sequence ID" value="NZ_JBHRWK010000081.1"/>
</dbReference>
<evidence type="ECO:0000259" key="2">
    <source>
        <dbReference type="PROSITE" id="PS51387"/>
    </source>
</evidence>
<evidence type="ECO:0000313" key="4">
    <source>
        <dbReference type="Proteomes" id="UP001595645"/>
    </source>
</evidence>
<dbReference type="PANTHER" id="PTHR42659">
    <property type="entry name" value="XANTHINE DEHYDROGENASE SUBUNIT C-RELATED"/>
    <property type="match status" value="1"/>
</dbReference>
<dbReference type="InterPro" id="IPR036683">
    <property type="entry name" value="CO_DH_flav_C_dom_sf"/>
</dbReference>
<organism evidence="3 4">
    <name type="scientific">Amycolatopsis speibonae</name>
    <dbReference type="NCBI Taxonomy" id="1450224"/>
    <lineage>
        <taxon>Bacteria</taxon>
        <taxon>Bacillati</taxon>
        <taxon>Actinomycetota</taxon>
        <taxon>Actinomycetes</taxon>
        <taxon>Pseudonocardiales</taxon>
        <taxon>Pseudonocardiaceae</taxon>
        <taxon>Amycolatopsis</taxon>
    </lineage>
</organism>
<dbReference type="Pfam" id="PF00941">
    <property type="entry name" value="FAD_binding_5"/>
    <property type="match status" value="1"/>
</dbReference>
<dbReference type="InterPro" id="IPR002346">
    <property type="entry name" value="Mopterin_DH_FAD-bd"/>
</dbReference>
<evidence type="ECO:0000256" key="1">
    <source>
        <dbReference type="ARBA" id="ARBA00023002"/>
    </source>
</evidence>
<keyword evidence="1" id="KW-0560">Oxidoreductase</keyword>
<dbReference type="Gene3D" id="3.30.465.10">
    <property type="match status" value="2"/>
</dbReference>